<evidence type="ECO:0000313" key="1">
    <source>
        <dbReference type="EMBL" id="CAF0783300.1"/>
    </source>
</evidence>
<dbReference type="EMBL" id="CAJOAY010000387">
    <property type="protein sequence ID" value="CAF3651447.1"/>
    <property type="molecule type" value="Genomic_DNA"/>
</dbReference>
<accession>A0A813RJH5</accession>
<name>A0A813RJH5_9BILA</name>
<dbReference type="Proteomes" id="UP000663881">
    <property type="component" value="Unassembled WGS sequence"/>
</dbReference>
<proteinExistence type="predicted"/>
<reference evidence="1" key="1">
    <citation type="submission" date="2021-02" db="EMBL/GenBank/DDBJ databases">
        <authorList>
            <person name="Nowell W R."/>
        </authorList>
    </citation>
    <scope>NUCLEOTIDE SEQUENCE</scope>
</reference>
<protein>
    <submittedName>
        <fullName evidence="1">Uncharacterized protein</fullName>
    </submittedName>
</protein>
<dbReference type="Proteomes" id="UP000663891">
    <property type="component" value="Unassembled WGS sequence"/>
</dbReference>
<organism evidence="1 3">
    <name type="scientific">Adineta steineri</name>
    <dbReference type="NCBI Taxonomy" id="433720"/>
    <lineage>
        <taxon>Eukaryota</taxon>
        <taxon>Metazoa</taxon>
        <taxon>Spiralia</taxon>
        <taxon>Gnathifera</taxon>
        <taxon>Rotifera</taxon>
        <taxon>Eurotatoria</taxon>
        <taxon>Bdelloidea</taxon>
        <taxon>Adinetida</taxon>
        <taxon>Adinetidae</taxon>
        <taxon>Adineta</taxon>
    </lineage>
</organism>
<dbReference type="EMBL" id="CAJNON010000016">
    <property type="protein sequence ID" value="CAF0783300.1"/>
    <property type="molecule type" value="Genomic_DNA"/>
</dbReference>
<evidence type="ECO:0000313" key="3">
    <source>
        <dbReference type="Proteomes" id="UP000663891"/>
    </source>
</evidence>
<dbReference type="OrthoDB" id="10014753at2759"/>
<comment type="caution">
    <text evidence="1">The sequence shown here is derived from an EMBL/GenBank/DDBJ whole genome shotgun (WGS) entry which is preliminary data.</text>
</comment>
<sequence>MSTTITYYCSCSACTKIRNKQPKHYRYLNLFRYLLICTCCSSRSKLILNNQSNFSSINDTKTSTITFRDIDITHKHCSKHDVLVKASRPHISRIKHEELRQRVKDANQRWTRMSILPANLIDFIFINKDSIPFCTICYENLSPLTFDLCYKCITTAINYKNTLSTMSTITVFTNSIENVSDEIESYSIDYIEGESISP</sequence>
<dbReference type="AlphaFoldDB" id="A0A813RJH5"/>
<evidence type="ECO:0000313" key="2">
    <source>
        <dbReference type="EMBL" id="CAF3651447.1"/>
    </source>
</evidence>
<gene>
    <name evidence="2" type="ORF">OKA104_LOCUS9222</name>
    <name evidence="1" type="ORF">VCS650_LOCUS3061</name>
</gene>